<evidence type="ECO:0000313" key="3">
    <source>
        <dbReference type="EMBL" id="KAB8036115.1"/>
    </source>
</evidence>
<dbReference type="EMBL" id="WFLM01000008">
    <property type="protein sequence ID" value="KAB8036115.1"/>
    <property type="molecule type" value="Genomic_DNA"/>
</dbReference>
<dbReference type="RefSeq" id="WP_153421805.1">
    <property type="nucleotide sequence ID" value="NZ_WFLM01000008.1"/>
</dbReference>
<feature type="domain" description="Magnesium transporter MgtE intracellular" evidence="2">
    <location>
        <begin position="102"/>
        <end position="159"/>
    </location>
</feature>
<evidence type="ECO:0000313" key="4">
    <source>
        <dbReference type="Proteomes" id="UP000437748"/>
    </source>
</evidence>
<proteinExistence type="predicted"/>
<dbReference type="InterPro" id="IPR006668">
    <property type="entry name" value="Mg_transptr_MgtE_intracell_dom"/>
</dbReference>
<comment type="caution">
    <text evidence="3">The sequence shown here is derived from an EMBL/GenBank/DDBJ whole genome shotgun (WGS) entry which is preliminary data.</text>
</comment>
<dbReference type="SUPFAM" id="SSF158791">
    <property type="entry name" value="MgtE N-terminal domain-like"/>
    <property type="match status" value="1"/>
</dbReference>
<protein>
    <recommendedName>
        <fullName evidence="2">Magnesium transporter MgtE intracellular domain-containing protein</fullName>
    </recommendedName>
</protein>
<name>A0A6N6VRY1_9BACT</name>
<evidence type="ECO:0000256" key="1">
    <source>
        <dbReference type="SAM" id="Coils"/>
    </source>
</evidence>
<gene>
    <name evidence="3" type="ORF">GCL60_16255</name>
</gene>
<dbReference type="Proteomes" id="UP000437748">
    <property type="component" value="Unassembled WGS sequence"/>
</dbReference>
<reference evidence="3 4" key="1">
    <citation type="submission" date="2019-10" db="EMBL/GenBank/DDBJ databases">
        <title>New species of Slilvanegrellaceae.</title>
        <authorList>
            <person name="Pitt A."/>
            <person name="Hahn M.W."/>
        </authorList>
    </citation>
    <scope>NUCLEOTIDE SEQUENCE [LARGE SCALE GENOMIC DNA]</scope>
    <source>
        <strain evidence="3 4">SP-Ram-0.45-NSY-1</strain>
    </source>
</reference>
<keyword evidence="4" id="KW-1185">Reference proteome</keyword>
<evidence type="ECO:0000259" key="2">
    <source>
        <dbReference type="Pfam" id="PF03448"/>
    </source>
</evidence>
<keyword evidence="1" id="KW-0175">Coiled coil</keyword>
<feature type="coiled-coil region" evidence="1">
    <location>
        <begin position="36"/>
        <end position="101"/>
    </location>
</feature>
<dbReference type="OrthoDB" id="5294002at2"/>
<sequence>MIILLLFFPCILLNGFFENETFAQNLPVIPRGELTATEAMRIRDELEITKQDIEQKIVKLQEAKKSYDLARLDVDSRLKKIEEEKRLLDETLQKEKKLKEDRVKEAVEFVSKMEPRKVAPVMDTMDRDLVIALLSRLPARQVTKLLENSSPAKATQFLEYYTRIRSGREFEMLRELGLCAPAKEKNEEKGKSPP</sequence>
<dbReference type="AlphaFoldDB" id="A0A6N6VRY1"/>
<accession>A0A6N6VRY1</accession>
<dbReference type="Pfam" id="PF03448">
    <property type="entry name" value="MgtE_N"/>
    <property type="match status" value="1"/>
</dbReference>
<organism evidence="3 4">
    <name type="scientific">Silvanigrella paludirubra</name>
    <dbReference type="NCBI Taxonomy" id="2499159"/>
    <lineage>
        <taxon>Bacteria</taxon>
        <taxon>Pseudomonadati</taxon>
        <taxon>Bdellovibrionota</taxon>
        <taxon>Oligoflexia</taxon>
        <taxon>Silvanigrellales</taxon>
        <taxon>Silvanigrellaceae</taxon>
        <taxon>Silvanigrella</taxon>
    </lineage>
</organism>